<keyword evidence="4 11" id="KW-0812">Transmembrane</keyword>
<evidence type="ECO:0000256" key="1">
    <source>
        <dbReference type="ARBA" id="ARBA00004141"/>
    </source>
</evidence>
<reference evidence="15 16" key="1">
    <citation type="journal article" date="2021" name="Elife">
        <title>Chloroplast acquisition without the gene transfer in kleptoplastic sea slugs, Plakobranchus ocellatus.</title>
        <authorList>
            <person name="Maeda T."/>
            <person name="Takahashi S."/>
            <person name="Yoshida T."/>
            <person name="Shimamura S."/>
            <person name="Takaki Y."/>
            <person name="Nagai Y."/>
            <person name="Toyoda A."/>
            <person name="Suzuki Y."/>
            <person name="Arimoto A."/>
            <person name="Ishii H."/>
            <person name="Satoh N."/>
            <person name="Nishiyama T."/>
            <person name="Hasebe M."/>
            <person name="Maruyama T."/>
            <person name="Minagawa J."/>
            <person name="Obokata J."/>
            <person name="Shigenobu S."/>
        </authorList>
    </citation>
    <scope>NUCLEOTIDE SEQUENCE [LARGE SCALE GENOMIC DNA]</scope>
</reference>
<comment type="similarity">
    <text evidence="11">Belongs to the amiloride-sensitive sodium channel (TC 1.A.6) family.</text>
</comment>
<keyword evidence="5 13" id="KW-1133">Transmembrane helix</keyword>
<dbReference type="Proteomes" id="UP000762676">
    <property type="component" value="Unassembled WGS sequence"/>
</dbReference>
<evidence type="ECO:0000256" key="4">
    <source>
        <dbReference type="ARBA" id="ARBA00022692"/>
    </source>
</evidence>
<dbReference type="GO" id="GO:0015280">
    <property type="term" value="F:ligand-gated sodium channel activity"/>
    <property type="evidence" value="ECO:0007669"/>
    <property type="project" value="TreeGrafter"/>
</dbReference>
<evidence type="ECO:0000313" key="16">
    <source>
        <dbReference type="Proteomes" id="UP000762676"/>
    </source>
</evidence>
<evidence type="ECO:0000256" key="12">
    <source>
        <dbReference type="SAM" id="MobiDB-lite"/>
    </source>
</evidence>
<keyword evidence="10 11" id="KW-0407">Ion channel</keyword>
<keyword evidence="14" id="KW-0732">Signal</keyword>
<evidence type="ECO:0000256" key="13">
    <source>
        <dbReference type="SAM" id="Phobius"/>
    </source>
</evidence>
<evidence type="ECO:0000256" key="14">
    <source>
        <dbReference type="SAM" id="SignalP"/>
    </source>
</evidence>
<dbReference type="PRINTS" id="PR01078">
    <property type="entry name" value="AMINACHANNEL"/>
</dbReference>
<evidence type="ECO:0000313" key="15">
    <source>
        <dbReference type="EMBL" id="GFS19378.1"/>
    </source>
</evidence>
<keyword evidence="6" id="KW-0915">Sodium</keyword>
<keyword evidence="16" id="KW-1185">Reference proteome</keyword>
<dbReference type="Pfam" id="PF00858">
    <property type="entry name" value="ASC"/>
    <property type="match status" value="1"/>
</dbReference>
<feature type="chain" id="PRO_5043697001" evidence="14">
    <location>
        <begin position="21"/>
        <end position="580"/>
    </location>
</feature>
<evidence type="ECO:0000256" key="10">
    <source>
        <dbReference type="ARBA" id="ARBA00023303"/>
    </source>
</evidence>
<evidence type="ECO:0000256" key="11">
    <source>
        <dbReference type="RuleBase" id="RU000679"/>
    </source>
</evidence>
<feature type="transmembrane region" description="Helical" evidence="13">
    <location>
        <begin position="542"/>
        <end position="569"/>
    </location>
</feature>
<dbReference type="InterPro" id="IPR001873">
    <property type="entry name" value="ENaC"/>
</dbReference>
<proteinExistence type="inferred from homology"/>
<comment type="subcellular location">
    <subcellularLocation>
        <location evidence="1">Membrane</location>
        <topology evidence="1">Multi-pass membrane protein</topology>
    </subcellularLocation>
</comment>
<sequence length="580" mass="66043">MAAFLTWALISLFLRYQEHPFVSVWGFQRESSTPPPGITLCIPAKYNKEKFNHANPAYRLLVFGGEVGIPMFDFWKSNLKGYEQYFYDWKRELENIGVKQAHLDIGFTKSELFWYSSLAMGNRSYELMDVLEELDGAEESCWKVNWFKLNTSVDLYSIEVDADADNETIDKDEHDYDYEVFDKVGDSYNNISSNQGVDYLNITANFTSMDTSILQNVPSGHNRTLDSTVSQNLLSTPSTQQTQQRSIERPTTSRTDGINSDEKAEEKKEDEEDEGGNASPIIGKFPEHIRLSQEDSITFLINIQQNNWLSTTHFAGLQVYLHDMTGQHWTEHPILLRPGTLSNIYYKTTKYKFLPLPYKSFGGIDTREKRQAKGNAGCVDTSSSSFKNPMISLPAELYSSETCIYEAIMNKSTKACGCSEDKFYNELHGTPRCSIWKYGQCFTRVMNTEYYRMQRQLAEGDDKDLPCPEACRMTKYESTVTTANYPAMEMREILMNVTGMSLVRLNDNVLMLSIQPQSPLSVTVEHVPELTLVGLVGSAGGWMGLCLGASLLSLTELFELLVMTAWIIYRKLARRLRAHT</sequence>
<feature type="compositionally biased region" description="Low complexity" evidence="12">
    <location>
        <begin position="232"/>
        <end position="244"/>
    </location>
</feature>
<keyword evidence="8 13" id="KW-0472">Membrane</keyword>
<dbReference type="PANTHER" id="PTHR11690">
    <property type="entry name" value="AMILORIDE-SENSITIVE SODIUM CHANNEL-RELATED"/>
    <property type="match status" value="1"/>
</dbReference>
<dbReference type="Gene3D" id="1.10.287.770">
    <property type="entry name" value="YojJ-like"/>
    <property type="match status" value="1"/>
</dbReference>
<dbReference type="EMBL" id="BMAT01006759">
    <property type="protein sequence ID" value="GFS19378.1"/>
    <property type="molecule type" value="Genomic_DNA"/>
</dbReference>
<protein>
    <submittedName>
        <fullName evidence="15">Acid-sensing ion channel 1-like</fullName>
    </submittedName>
</protein>
<evidence type="ECO:0000256" key="6">
    <source>
        <dbReference type="ARBA" id="ARBA00023053"/>
    </source>
</evidence>
<feature type="region of interest" description="Disordered" evidence="12">
    <location>
        <begin position="232"/>
        <end position="282"/>
    </location>
</feature>
<evidence type="ECO:0000256" key="3">
    <source>
        <dbReference type="ARBA" id="ARBA00022461"/>
    </source>
</evidence>
<evidence type="ECO:0000256" key="7">
    <source>
        <dbReference type="ARBA" id="ARBA00023065"/>
    </source>
</evidence>
<keyword evidence="7 11" id="KW-0406">Ion transport</keyword>
<keyword evidence="3 11" id="KW-0894">Sodium channel</keyword>
<gene>
    <name evidence="15" type="ORF">ElyMa_003287900</name>
</gene>
<dbReference type="AlphaFoldDB" id="A0AAV4JBR6"/>
<evidence type="ECO:0000256" key="2">
    <source>
        <dbReference type="ARBA" id="ARBA00022448"/>
    </source>
</evidence>
<keyword evidence="2 11" id="KW-0813">Transport</keyword>
<keyword evidence="9 11" id="KW-0739">Sodium transport</keyword>
<dbReference type="GO" id="GO:0005886">
    <property type="term" value="C:plasma membrane"/>
    <property type="evidence" value="ECO:0007669"/>
    <property type="project" value="TreeGrafter"/>
</dbReference>
<comment type="caution">
    <text evidence="15">The sequence shown here is derived from an EMBL/GenBank/DDBJ whole genome shotgun (WGS) entry which is preliminary data.</text>
</comment>
<evidence type="ECO:0000256" key="9">
    <source>
        <dbReference type="ARBA" id="ARBA00023201"/>
    </source>
</evidence>
<feature type="compositionally biased region" description="Polar residues" evidence="12">
    <location>
        <begin position="249"/>
        <end position="258"/>
    </location>
</feature>
<evidence type="ECO:0000256" key="8">
    <source>
        <dbReference type="ARBA" id="ARBA00023136"/>
    </source>
</evidence>
<organism evidence="15 16">
    <name type="scientific">Elysia marginata</name>
    <dbReference type="NCBI Taxonomy" id="1093978"/>
    <lineage>
        <taxon>Eukaryota</taxon>
        <taxon>Metazoa</taxon>
        <taxon>Spiralia</taxon>
        <taxon>Lophotrochozoa</taxon>
        <taxon>Mollusca</taxon>
        <taxon>Gastropoda</taxon>
        <taxon>Heterobranchia</taxon>
        <taxon>Euthyneura</taxon>
        <taxon>Panpulmonata</taxon>
        <taxon>Sacoglossa</taxon>
        <taxon>Placobranchoidea</taxon>
        <taxon>Plakobranchidae</taxon>
        <taxon>Elysia</taxon>
    </lineage>
</organism>
<feature type="signal peptide" evidence="14">
    <location>
        <begin position="1"/>
        <end position="20"/>
    </location>
</feature>
<name>A0AAV4JBR6_9GAST</name>
<accession>A0AAV4JBR6</accession>
<evidence type="ECO:0000256" key="5">
    <source>
        <dbReference type="ARBA" id="ARBA00022989"/>
    </source>
</evidence>